<reference evidence="6 7" key="1">
    <citation type="submission" date="2020-10" db="EMBL/GenBank/DDBJ databases">
        <title>Complete genome sequence of Paludibaculum fermentans P105T, a facultatively anaerobic acidobacterium capable of dissimilatory Fe(III) reduction.</title>
        <authorList>
            <person name="Dedysh S.N."/>
            <person name="Beletsky A.V."/>
            <person name="Kulichevskaya I.S."/>
            <person name="Mardanov A.V."/>
            <person name="Ravin N.V."/>
        </authorList>
    </citation>
    <scope>NUCLEOTIDE SEQUENCE [LARGE SCALE GENOMIC DNA]</scope>
    <source>
        <strain evidence="6 7">P105</strain>
    </source>
</reference>
<keyword evidence="1" id="KW-0175">Coiled coil</keyword>
<dbReference type="KEGG" id="pfer:IRI77_24295"/>
<evidence type="ECO:0000313" key="7">
    <source>
        <dbReference type="Proteomes" id="UP000593892"/>
    </source>
</evidence>
<evidence type="ECO:0000259" key="5">
    <source>
        <dbReference type="Pfam" id="PF25975"/>
    </source>
</evidence>
<dbReference type="EMBL" id="CP063849">
    <property type="protein sequence ID" value="QOY85921.1"/>
    <property type="molecule type" value="Genomic_DNA"/>
</dbReference>
<feature type="domain" description="CzcB-like C-terminal circularly permuted SH3-like" evidence="5">
    <location>
        <begin position="382"/>
        <end position="430"/>
    </location>
</feature>
<dbReference type="AlphaFoldDB" id="A0A7S7NLP4"/>
<dbReference type="SUPFAM" id="SSF111369">
    <property type="entry name" value="HlyD-like secretion proteins"/>
    <property type="match status" value="1"/>
</dbReference>
<feature type="transmembrane region" description="Helical" evidence="3">
    <location>
        <begin position="28"/>
        <end position="45"/>
    </location>
</feature>
<keyword evidence="3" id="KW-0812">Transmembrane</keyword>
<feature type="domain" description="CusB-like beta-barrel" evidence="4">
    <location>
        <begin position="296"/>
        <end position="370"/>
    </location>
</feature>
<dbReference type="Gene3D" id="2.40.420.20">
    <property type="match status" value="1"/>
</dbReference>
<evidence type="ECO:0000313" key="6">
    <source>
        <dbReference type="EMBL" id="QOY85921.1"/>
    </source>
</evidence>
<sequence length="435" mass="47972">MTNPNPDQLPMPKYTGEPPKKPNPLPNILGGLGLLALVGGGAYYWNVVRPARAAQAAVVAVAKTVPVRRTNIEMRLRVTGQTSAREFAFMVAPRIRFRGVDPNMVLLKLATSGSMVKKGDVVAEFDPQAMKDRMDDQIATIKDYENNIKKRRVEQELDMENLQQSLRQAKAAVDKAKLDFRTTQIRMDIDRELLQLSVDEAEAAYKEQQTDVPQKVASQKSDMRILEITKKIEDINAERQQGDLDKMVIKAPMDGMVVLQTMFRPGGDQVTLAVGDQVRPGQPIMKIIDARTMQVEGQINQSESSTFRIGQPADVSLDAFPGSHYDAKVYAIGALATSGGRQQFFIRNVPVRVQMVNPDKNVIPDLSASADVLLGKADNVLAAPASAVEQNGDKNYVYVKNGNTFEKREVRLGMNNGTQVAILEGVKEGEIVRVN</sequence>
<feature type="coiled-coil region" evidence="1">
    <location>
        <begin position="145"/>
        <end position="211"/>
    </location>
</feature>
<dbReference type="InterPro" id="IPR058649">
    <property type="entry name" value="CzcB_C"/>
</dbReference>
<keyword evidence="3" id="KW-1133">Transmembrane helix</keyword>
<gene>
    <name evidence="6" type="ORF">IRI77_24295</name>
</gene>
<dbReference type="Pfam" id="PF25975">
    <property type="entry name" value="CzcB_C"/>
    <property type="match status" value="1"/>
</dbReference>
<dbReference type="Gene3D" id="2.40.30.170">
    <property type="match status" value="1"/>
</dbReference>
<dbReference type="RefSeq" id="WP_194447591.1">
    <property type="nucleotide sequence ID" value="NZ_CP063849.1"/>
</dbReference>
<organism evidence="6 7">
    <name type="scientific">Paludibaculum fermentans</name>
    <dbReference type="NCBI Taxonomy" id="1473598"/>
    <lineage>
        <taxon>Bacteria</taxon>
        <taxon>Pseudomonadati</taxon>
        <taxon>Acidobacteriota</taxon>
        <taxon>Terriglobia</taxon>
        <taxon>Bryobacterales</taxon>
        <taxon>Bryobacteraceae</taxon>
        <taxon>Paludibaculum</taxon>
    </lineage>
</organism>
<dbReference type="PANTHER" id="PTHR30469">
    <property type="entry name" value="MULTIDRUG RESISTANCE PROTEIN MDTA"/>
    <property type="match status" value="1"/>
</dbReference>
<name>A0A7S7NLP4_PALFE</name>
<dbReference type="InterPro" id="IPR058792">
    <property type="entry name" value="Beta-barrel_RND_2"/>
</dbReference>
<dbReference type="Proteomes" id="UP000593892">
    <property type="component" value="Chromosome"/>
</dbReference>
<dbReference type="Pfam" id="PF25954">
    <property type="entry name" value="Beta-barrel_RND_2"/>
    <property type="match status" value="1"/>
</dbReference>
<proteinExistence type="predicted"/>
<evidence type="ECO:0000256" key="3">
    <source>
        <dbReference type="SAM" id="Phobius"/>
    </source>
</evidence>
<dbReference type="GO" id="GO:1990281">
    <property type="term" value="C:efflux pump complex"/>
    <property type="evidence" value="ECO:0007669"/>
    <property type="project" value="TreeGrafter"/>
</dbReference>
<feature type="region of interest" description="Disordered" evidence="2">
    <location>
        <begin position="1"/>
        <end position="22"/>
    </location>
</feature>
<evidence type="ECO:0000256" key="1">
    <source>
        <dbReference type="SAM" id="Coils"/>
    </source>
</evidence>
<evidence type="ECO:0000256" key="2">
    <source>
        <dbReference type="SAM" id="MobiDB-lite"/>
    </source>
</evidence>
<keyword evidence="7" id="KW-1185">Reference proteome</keyword>
<keyword evidence="3" id="KW-0472">Membrane</keyword>
<evidence type="ECO:0000259" key="4">
    <source>
        <dbReference type="Pfam" id="PF25954"/>
    </source>
</evidence>
<dbReference type="GO" id="GO:0015562">
    <property type="term" value="F:efflux transmembrane transporter activity"/>
    <property type="evidence" value="ECO:0007669"/>
    <property type="project" value="TreeGrafter"/>
</dbReference>
<protein>
    <submittedName>
        <fullName evidence="6">Efflux RND transporter periplasmic adaptor subunit</fullName>
    </submittedName>
</protein>
<accession>A0A7S7NLP4</accession>